<dbReference type="Proteomes" id="UP000244962">
    <property type="component" value="Unassembled WGS sequence"/>
</dbReference>
<sequence length="375" mass="38507">MLIVSRNSLKWLPALAVPALVAAGIVAVPLSAGAAVDLPDKTAEEVLLLISDSTEDSFSGTVTKTAELGLPDVDAATGMTSSMGGASGLSAEESSELVSSALELLSGTHEGNVYVSGDSNVRIQIKDELAERIAVLNGTDAWYYDSESNVATHVAIPADLESSLEGKLDGRADETMNPAELANQLLTELEPTTKVAVGTDARVAGRTVYELILTPKASGTLAESVSIAVDSETGLPLQVSVAAAGQDEPAFQVGFTSIDLSDPAADLFTYTPGDGVTVEEQPFPSMPPASDDGPKPDDGSGLVTTGTGWETIVALPAGSAPEGFEGNPMLDQLTTKVDGGRLLSTSLLNVFLTDDGRVFAGSVTVDRLQAAANAE</sequence>
<accession>A0A2U1TBB9</accession>
<name>A0A2U1TBB9_9MICO</name>
<evidence type="ECO:0008006" key="5">
    <source>
        <dbReference type="Google" id="ProtNLM"/>
    </source>
</evidence>
<evidence type="ECO:0000256" key="1">
    <source>
        <dbReference type="SAM" id="MobiDB-lite"/>
    </source>
</evidence>
<feature type="chain" id="PRO_5015440579" description="DUF2092 domain-containing protein" evidence="2">
    <location>
        <begin position="35"/>
        <end position="375"/>
    </location>
</feature>
<keyword evidence="4" id="KW-1185">Reference proteome</keyword>
<dbReference type="PANTHER" id="PTHR37507:SF2">
    <property type="entry name" value="SPORULATION PROTEIN YDCC"/>
    <property type="match status" value="1"/>
</dbReference>
<dbReference type="InterPro" id="IPR029046">
    <property type="entry name" value="LolA/LolB/LppX"/>
</dbReference>
<dbReference type="InterPro" id="IPR052944">
    <property type="entry name" value="Sporulation_related"/>
</dbReference>
<proteinExistence type="predicted"/>
<evidence type="ECO:0000256" key="2">
    <source>
        <dbReference type="SAM" id="SignalP"/>
    </source>
</evidence>
<evidence type="ECO:0000313" key="4">
    <source>
        <dbReference type="Proteomes" id="UP000244962"/>
    </source>
</evidence>
<dbReference type="EMBL" id="QEFB01000013">
    <property type="protein sequence ID" value="PWC06192.1"/>
    <property type="molecule type" value="Genomic_DNA"/>
</dbReference>
<protein>
    <recommendedName>
        <fullName evidence="5">DUF2092 domain-containing protein</fullName>
    </recommendedName>
</protein>
<evidence type="ECO:0000313" key="3">
    <source>
        <dbReference type="EMBL" id="PWC06192.1"/>
    </source>
</evidence>
<dbReference type="Gene3D" id="2.50.20.10">
    <property type="entry name" value="Lipoprotein localisation LolA/LolB/LppX"/>
    <property type="match status" value="1"/>
</dbReference>
<gene>
    <name evidence="3" type="ORF">DF223_11255</name>
</gene>
<reference evidence="4" key="1">
    <citation type="submission" date="2018-04" db="EMBL/GenBank/DDBJ databases">
        <authorList>
            <person name="Liu S."/>
            <person name="Wang Z."/>
            <person name="Li J."/>
        </authorList>
    </citation>
    <scope>NUCLEOTIDE SEQUENCE [LARGE SCALE GENOMIC DNA]</scope>
    <source>
        <strain evidence="4">622</strain>
    </source>
</reference>
<feature type="signal peptide" evidence="2">
    <location>
        <begin position="1"/>
        <end position="34"/>
    </location>
</feature>
<dbReference type="SUPFAM" id="SSF89392">
    <property type="entry name" value="Prokaryotic lipoproteins and lipoprotein localization factors"/>
    <property type="match status" value="1"/>
</dbReference>
<organism evidence="3 4">
    <name type="scientific">Mycetocola zhujimingii</name>
    <dbReference type="NCBI Taxonomy" id="2079792"/>
    <lineage>
        <taxon>Bacteria</taxon>
        <taxon>Bacillati</taxon>
        <taxon>Actinomycetota</taxon>
        <taxon>Actinomycetes</taxon>
        <taxon>Micrococcales</taxon>
        <taxon>Microbacteriaceae</taxon>
        <taxon>Mycetocola</taxon>
    </lineage>
</organism>
<dbReference type="AlphaFoldDB" id="A0A2U1TBB9"/>
<feature type="region of interest" description="Disordered" evidence="1">
    <location>
        <begin position="272"/>
        <end position="305"/>
    </location>
</feature>
<comment type="caution">
    <text evidence="3">The sequence shown here is derived from an EMBL/GenBank/DDBJ whole genome shotgun (WGS) entry which is preliminary data.</text>
</comment>
<dbReference type="PANTHER" id="PTHR37507">
    <property type="entry name" value="SPORULATION PROTEIN YDCC"/>
    <property type="match status" value="1"/>
</dbReference>
<keyword evidence="2" id="KW-0732">Signal</keyword>